<protein>
    <submittedName>
        <fullName evidence="1">Uncharacterized protein</fullName>
    </submittedName>
</protein>
<dbReference type="Proteomes" id="UP000268436">
    <property type="component" value="Unassembled WGS sequence"/>
</dbReference>
<comment type="caution">
    <text evidence="1">The sequence shown here is derived from an EMBL/GenBank/DDBJ whole genome shotgun (WGS) entry which is preliminary data.</text>
</comment>
<sequence>MQIKNKQNNKFAYKILINMLILFYKNPPLGRSHVIIICVKTKNRR</sequence>
<proteinExistence type="predicted"/>
<accession>A0ABY0BMN6</accession>
<keyword evidence="2" id="KW-1185">Reference proteome</keyword>
<dbReference type="EMBL" id="RYER01000004">
    <property type="protein sequence ID" value="RUO17452.1"/>
    <property type="molecule type" value="Genomic_DNA"/>
</dbReference>
<gene>
    <name evidence="1" type="ORF">EJK54_1948</name>
</gene>
<organism evidence="1 2">
    <name type="scientific">Moraxella catarrhalis</name>
    <name type="common">Branhamella catarrhalis</name>
    <dbReference type="NCBI Taxonomy" id="480"/>
    <lineage>
        <taxon>Bacteria</taxon>
        <taxon>Pseudomonadati</taxon>
        <taxon>Pseudomonadota</taxon>
        <taxon>Gammaproteobacteria</taxon>
        <taxon>Moraxellales</taxon>
        <taxon>Moraxellaceae</taxon>
        <taxon>Moraxella</taxon>
    </lineage>
</organism>
<name>A0ABY0BMN6_MORCA</name>
<evidence type="ECO:0000313" key="1">
    <source>
        <dbReference type="EMBL" id="RUO17452.1"/>
    </source>
</evidence>
<reference evidence="1 2" key="1">
    <citation type="submission" date="2018-12" db="EMBL/GenBank/DDBJ databases">
        <title>Persistence of Moraxella catarrhalis in Chronic Obstructive Pulmonary Disease and Regulation of the Hag/MID Adhesin.</title>
        <authorList>
            <person name="Murphy T."/>
            <person name="Zhao X."/>
            <person name="Vyas G."/>
            <person name="Aluvathingal J."/>
            <person name="Nadendla S."/>
            <person name="Tallon L."/>
            <person name="Tettelin H."/>
        </authorList>
    </citation>
    <scope>NUCLEOTIDE SEQUENCE [LARGE SCALE GENOMIC DNA]</scope>
    <source>
        <strain evidence="1 2">173P27B1</strain>
    </source>
</reference>
<evidence type="ECO:0000313" key="2">
    <source>
        <dbReference type="Proteomes" id="UP000268436"/>
    </source>
</evidence>